<dbReference type="GO" id="GO:0005886">
    <property type="term" value="C:plasma membrane"/>
    <property type="evidence" value="ECO:0007669"/>
    <property type="project" value="TreeGrafter"/>
</dbReference>
<name>A0A0X8P4L0_ALCXX</name>
<evidence type="ECO:0000256" key="2">
    <source>
        <dbReference type="ARBA" id="ARBA00023002"/>
    </source>
</evidence>
<protein>
    <submittedName>
        <fullName evidence="4">D-amino acid dehydrogenase</fullName>
    </submittedName>
</protein>
<evidence type="ECO:0000256" key="1">
    <source>
        <dbReference type="ARBA" id="ARBA00009410"/>
    </source>
</evidence>
<comment type="similarity">
    <text evidence="1">Belongs to the DadA oxidoreductase family.</text>
</comment>
<dbReference type="GO" id="GO:0005737">
    <property type="term" value="C:cytoplasm"/>
    <property type="evidence" value="ECO:0007669"/>
    <property type="project" value="TreeGrafter"/>
</dbReference>
<dbReference type="RefSeq" id="WP_061074074.1">
    <property type="nucleotide sequence ID" value="NZ_CP014060.2"/>
</dbReference>
<dbReference type="PANTHER" id="PTHR13847:SF280">
    <property type="entry name" value="D-AMINO ACID DEHYDROGENASE"/>
    <property type="match status" value="1"/>
</dbReference>
<organism evidence="4 5">
    <name type="scientific">Alcaligenes xylosoxydans xylosoxydans</name>
    <name type="common">Achromobacter xylosoxidans</name>
    <dbReference type="NCBI Taxonomy" id="85698"/>
    <lineage>
        <taxon>Bacteria</taxon>
        <taxon>Pseudomonadati</taxon>
        <taxon>Pseudomonadota</taxon>
        <taxon>Betaproteobacteria</taxon>
        <taxon>Burkholderiales</taxon>
        <taxon>Alcaligenaceae</taxon>
        <taxon>Achromobacter</taxon>
    </lineage>
</organism>
<dbReference type="EMBL" id="CP014060">
    <property type="protein sequence ID" value="AMG39781.1"/>
    <property type="molecule type" value="Genomic_DNA"/>
</dbReference>
<dbReference type="NCBIfam" id="NF009074">
    <property type="entry name" value="PRK12409.1"/>
    <property type="match status" value="1"/>
</dbReference>
<evidence type="ECO:0000313" key="4">
    <source>
        <dbReference type="EMBL" id="AMG39781.1"/>
    </source>
</evidence>
<dbReference type="SUPFAM" id="SSF54373">
    <property type="entry name" value="FAD-linked reductases, C-terminal domain"/>
    <property type="match status" value="1"/>
</dbReference>
<dbReference type="Proteomes" id="UP000060602">
    <property type="component" value="Chromosome"/>
</dbReference>
<dbReference type="Gene3D" id="3.50.50.60">
    <property type="entry name" value="FAD/NAD(P)-binding domain"/>
    <property type="match status" value="2"/>
</dbReference>
<dbReference type="AlphaFoldDB" id="A0A0X8P4L0"/>
<evidence type="ECO:0000259" key="3">
    <source>
        <dbReference type="Pfam" id="PF01266"/>
    </source>
</evidence>
<keyword evidence="2" id="KW-0560">Oxidoreductase</keyword>
<dbReference type="GO" id="GO:0008718">
    <property type="term" value="F:D-amino-acid dehydrogenase activity"/>
    <property type="evidence" value="ECO:0007669"/>
    <property type="project" value="TreeGrafter"/>
</dbReference>
<proteinExistence type="inferred from homology"/>
<gene>
    <name evidence="4" type="ORF">AL504_29560</name>
</gene>
<reference evidence="5" key="1">
    <citation type="submission" date="2015-12" db="EMBL/GenBank/DDBJ databases">
        <title>FDA dAtabase for Regulatory Grade micrObial Sequences (FDA-ARGOS): Supporting development and validation of Infectious Disease Dx tests.</title>
        <authorList>
            <person name="Case J."/>
            <person name="Tallon L."/>
            <person name="Sadzewicz L."/>
            <person name="Sengamalay N."/>
            <person name="Ott S."/>
            <person name="Godinez A."/>
            <person name="Nagaraj S."/>
            <person name="Nadendla S."/>
            <person name="Sichtig H."/>
        </authorList>
    </citation>
    <scope>NUCLEOTIDE SEQUENCE [LARGE SCALE GENOMIC DNA]</scope>
    <source>
        <strain evidence="5">FDAARGOS_147</strain>
    </source>
</reference>
<dbReference type="SUPFAM" id="SSF51905">
    <property type="entry name" value="FAD/NAD(P)-binding domain"/>
    <property type="match status" value="1"/>
</dbReference>
<dbReference type="InterPro" id="IPR006076">
    <property type="entry name" value="FAD-dep_OxRdtase"/>
</dbReference>
<sequence length="409" mass="45077">MPRIAIIGAGITGVTSAYALSKLGYDVTVYDRQRYPAMETSYANGGQLSASNAEVWNSAATVMKGLRWLGRHNAPLLLNPRPSWHKYSWLAQFMGQIRNYRQNTIATTRMAIEAREHLYAMAVEEGIDFDLQRRGILHIYHDAASFETARRANALLREGGLERHAVTPEEIRGIEPTLSTPCHGGFYTPSDATGDIHKFTSGLAQACLRRGVRFEQDADIRAISRDGLPYVLDVAREDGARREQHEADAIVVCAGAASRQFARQLGDKLNIYPVKGYSISVHLDDAASQAAAPTVSLLDEAAKIVTSRLGERFRVAGTAEFNGFNLDIRAERIQPLVDWTRRHFPGVRTARVVPWCGLRPMMPDMMPRVGPGKRPGVFYNTGHGHLGWTLSAATAQMLAASVREAVALP</sequence>
<dbReference type="InterPro" id="IPR036188">
    <property type="entry name" value="FAD/NAD-bd_sf"/>
</dbReference>
<feature type="domain" description="FAD dependent oxidoreductase" evidence="3">
    <location>
        <begin position="3"/>
        <end position="400"/>
    </location>
</feature>
<dbReference type="PANTHER" id="PTHR13847">
    <property type="entry name" value="SARCOSINE DEHYDROGENASE-RELATED"/>
    <property type="match status" value="1"/>
</dbReference>
<dbReference type="GO" id="GO:0055130">
    <property type="term" value="P:D-alanine catabolic process"/>
    <property type="evidence" value="ECO:0007669"/>
    <property type="project" value="TreeGrafter"/>
</dbReference>
<dbReference type="Pfam" id="PF01266">
    <property type="entry name" value="DAO"/>
    <property type="match status" value="1"/>
</dbReference>
<dbReference type="Gene3D" id="3.30.9.10">
    <property type="entry name" value="D-Amino Acid Oxidase, subunit A, domain 2"/>
    <property type="match status" value="1"/>
</dbReference>
<accession>A0A0X8P4L0</accession>
<evidence type="ECO:0000313" key="5">
    <source>
        <dbReference type="Proteomes" id="UP000060602"/>
    </source>
</evidence>